<reference evidence="2 3" key="1">
    <citation type="submission" date="2019-09" db="EMBL/GenBank/DDBJ databases">
        <authorList>
            <person name="Ou C."/>
        </authorList>
    </citation>
    <scope>NUCLEOTIDE SEQUENCE [LARGE SCALE GENOMIC DNA]</scope>
    <source>
        <strain evidence="2">S2</strain>
        <tissue evidence="2">Leaf</tissue>
    </source>
</reference>
<dbReference type="Pfam" id="PF07727">
    <property type="entry name" value="RVT_2"/>
    <property type="match status" value="1"/>
</dbReference>
<sequence>MLTIRLGYTNYSKWAYQFRSVRKGYKLFDHFDGTLVCPHKFDIKTDIGVTKEITKTFQEWEQTDLALLSLLIATLTYNAIDHTLQKGTDSIDKFLSRLKSIRDQLITTGKAISDNDLIIAALACLPRYSRSSSQSYPNDGLSSATVGTIFPGSLHPNFMPSYPRPSNTQKNNFGGHQIGGKKEIFYRGKSKPHELFQIPVARPINSSVQISIVLAYLGQYIKSSLWHQSTALSESETSSLTTHGSATLPTLGQSSLLPIHHPTQLHVLLPISSSHILPINVITLHIWFFPELKSLQLDSESFTDIDEPKNFKIASSDNHWEQAMQKEYDSLQSQGTWILVPSPVNRSVVGCKWVYKLKKNSNGSIASYKARLVAQGFTHEHGIDYSETFSLVVRHSTVKLILALATKPWHSKFTGVLPSLGFVSSQSDTSLFVKHDDIHVVILLLYVDDIIMTGSYDTQVQQVIDSLAEIFELKDMGHLTYFLGLQIQYKQNGDLFVHQSKYTKELLKKAGMESCISLSNSTFYCSIVGVLQYLTFTRPDIAHSVSLVCQYMQNPTDLHMHLVKRIMRYLQGTLHCGLTYKATSDVSLSAYSLSLSLSLSLVLNCS</sequence>
<dbReference type="PANTHER" id="PTHR11439:SF455">
    <property type="entry name" value="RLK (RECEPTOR-LIKE PROTEIN KINASE) 8, PUTATIVE-RELATED"/>
    <property type="match status" value="1"/>
</dbReference>
<evidence type="ECO:0000259" key="1">
    <source>
        <dbReference type="Pfam" id="PF07727"/>
    </source>
</evidence>
<dbReference type="SUPFAM" id="SSF56672">
    <property type="entry name" value="DNA/RNA polymerases"/>
    <property type="match status" value="1"/>
</dbReference>
<keyword evidence="2" id="KW-0808">Transferase</keyword>
<reference evidence="2 3" key="3">
    <citation type="submission" date="2019-11" db="EMBL/GenBank/DDBJ databases">
        <title>A de novo genome assembly of a pear dwarfing rootstock.</title>
        <authorList>
            <person name="Wang F."/>
            <person name="Wang J."/>
            <person name="Li S."/>
            <person name="Zhang Y."/>
            <person name="Fang M."/>
            <person name="Ma L."/>
            <person name="Zhao Y."/>
            <person name="Jiang S."/>
        </authorList>
    </citation>
    <scope>NUCLEOTIDE SEQUENCE [LARGE SCALE GENOMIC DNA]</scope>
    <source>
        <strain evidence="2">S2</strain>
        <tissue evidence="2">Leaf</tissue>
    </source>
</reference>
<feature type="domain" description="Reverse transcriptase Ty1/copia-type" evidence="1">
    <location>
        <begin position="336"/>
        <end position="406"/>
    </location>
</feature>
<dbReference type="EMBL" id="SMOL01000487">
    <property type="protein sequence ID" value="KAB2610680.1"/>
    <property type="molecule type" value="Genomic_DNA"/>
</dbReference>
<dbReference type="AlphaFoldDB" id="A0A5N5GAW8"/>
<accession>A0A5N5GAW8</accession>
<proteinExistence type="predicted"/>
<reference evidence="3" key="2">
    <citation type="submission" date="2019-10" db="EMBL/GenBank/DDBJ databases">
        <title>A de novo genome assembly of a pear dwarfing rootstock.</title>
        <authorList>
            <person name="Wang F."/>
            <person name="Wang J."/>
            <person name="Li S."/>
            <person name="Zhang Y."/>
            <person name="Fang M."/>
            <person name="Ma L."/>
            <person name="Zhao Y."/>
            <person name="Jiang S."/>
        </authorList>
    </citation>
    <scope>NUCLEOTIDE SEQUENCE [LARGE SCALE GENOMIC DNA]</scope>
</reference>
<evidence type="ECO:0000313" key="2">
    <source>
        <dbReference type="EMBL" id="KAB2610680.1"/>
    </source>
</evidence>
<gene>
    <name evidence="2" type="ORF">D8674_018712</name>
</gene>
<dbReference type="Proteomes" id="UP000327157">
    <property type="component" value="Chromosome 17"/>
</dbReference>
<dbReference type="InterPro" id="IPR043502">
    <property type="entry name" value="DNA/RNA_pol_sf"/>
</dbReference>
<dbReference type="GO" id="GO:0016740">
    <property type="term" value="F:transferase activity"/>
    <property type="evidence" value="ECO:0007669"/>
    <property type="project" value="UniProtKB-KW"/>
</dbReference>
<comment type="caution">
    <text evidence="2">The sequence shown here is derived from an EMBL/GenBank/DDBJ whole genome shotgun (WGS) entry which is preliminary data.</text>
</comment>
<protein>
    <submittedName>
        <fullName evidence="2">7-deoxyloganetin glucosyltransferase-like</fullName>
    </submittedName>
</protein>
<dbReference type="OrthoDB" id="1749916at2759"/>
<keyword evidence="3" id="KW-1185">Reference proteome</keyword>
<dbReference type="InterPro" id="IPR013103">
    <property type="entry name" value="RVT_2"/>
</dbReference>
<organism evidence="2 3">
    <name type="scientific">Pyrus ussuriensis x Pyrus communis</name>
    <dbReference type="NCBI Taxonomy" id="2448454"/>
    <lineage>
        <taxon>Eukaryota</taxon>
        <taxon>Viridiplantae</taxon>
        <taxon>Streptophyta</taxon>
        <taxon>Embryophyta</taxon>
        <taxon>Tracheophyta</taxon>
        <taxon>Spermatophyta</taxon>
        <taxon>Magnoliopsida</taxon>
        <taxon>eudicotyledons</taxon>
        <taxon>Gunneridae</taxon>
        <taxon>Pentapetalae</taxon>
        <taxon>rosids</taxon>
        <taxon>fabids</taxon>
        <taxon>Rosales</taxon>
        <taxon>Rosaceae</taxon>
        <taxon>Amygdaloideae</taxon>
        <taxon>Maleae</taxon>
        <taxon>Pyrus</taxon>
    </lineage>
</organism>
<name>A0A5N5GAW8_9ROSA</name>
<evidence type="ECO:0000313" key="3">
    <source>
        <dbReference type="Proteomes" id="UP000327157"/>
    </source>
</evidence>
<dbReference type="PANTHER" id="PTHR11439">
    <property type="entry name" value="GAG-POL-RELATED RETROTRANSPOSON"/>
    <property type="match status" value="1"/>
</dbReference>